<dbReference type="InterPro" id="IPR015021">
    <property type="entry name" value="C11orf54_DUF1907"/>
</dbReference>
<evidence type="ECO:0000256" key="5">
    <source>
        <dbReference type="ARBA" id="ARBA00022833"/>
    </source>
</evidence>
<dbReference type="InParanoid" id="A0A1S3J6D6"/>
<dbReference type="PANTHER" id="PTHR13204:SF1">
    <property type="entry name" value="ESTER HYDROLASE C11ORF54"/>
    <property type="match status" value="1"/>
</dbReference>
<dbReference type="Proteomes" id="UP000085678">
    <property type="component" value="Unplaced"/>
</dbReference>
<evidence type="ECO:0000313" key="8">
    <source>
        <dbReference type="Proteomes" id="UP000085678"/>
    </source>
</evidence>
<evidence type="ECO:0000256" key="6">
    <source>
        <dbReference type="ARBA" id="ARBA00023242"/>
    </source>
</evidence>
<name>A0A1S3J6D6_LINAN</name>
<dbReference type="RefSeq" id="XP_013405404.1">
    <property type="nucleotide sequence ID" value="XM_013549950.1"/>
</dbReference>
<evidence type="ECO:0000259" key="7">
    <source>
        <dbReference type="SMART" id="SM01168"/>
    </source>
</evidence>
<organism evidence="8 9">
    <name type="scientific">Lingula anatina</name>
    <name type="common">Brachiopod</name>
    <name type="synonym">Lingula unguis</name>
    <dbReference type="NCBI Taxonomy" id="7574"/>
    <lineage>
        <taxon>Eukaryota</taxon>
        <taxon>Metazoa</taxon>
        <taxon>Spiralia</taxon>
        <taxon>Lophotrochozoa</taxon>
        <taxon>Brachiopoda</taxon>
        <taxon>Linguliformea</taxon>
        <taxon>Lingulata</taxon>
        <taxon>Lingulida</taxon>
        <taxon>Linguloidea</taxon>
        <taxon>Lingulidae</taxon>
        <taxon>Lingula</taxon>
    </lineage>
</organism>
<dbReference type="CDD" id="cd17298">
    <property type="entry name" value="DUF1907"/>
    <property type="match status" value="1"/>
</dbReference>
<dbReference type="FunCoup" id="A0A1S3J6D6">
    <property type="interactions" value="358"/>
</dbReference>
<dbReference type="AlphaFoldDB" id="A0A1S3J6D6"/>
<dbReference type="SUPFAM" id="SSF117856">
    <property type="entry name" value="AF0104/ALDC/Ptd012-like"/>
    <property type="match status" value="1"/>
</dbReference>
<keyword evidence="3" id="KW-0479">Metal-binding</keyword>
<evidence type="ECO:0000313" key="9">
    <source>
        <dbReference type="RefSeq" id="XP_013405404.1"/>
    </source>
</evidence>
<comment type="subcellular location">
    <subcellularLocation>
        <location evidence="1">Nucleus</location>
    </subcellularLocation>
</comment>
<dbReference type="PANTHER" id="PTHR13204">
    <property type="entry name" value="PTD012 PROTEIN"/>
    <property type="match status" value="1"/>
</dbReference>
<dbReference type="GO" id="GO:0005634">
    <property type="term" value="C:nucleus"/>
    <property type="evidence" value="ECO:0007669"/>
    <property type="project" value="UniProtKB-SubCell"/>
</dbReference>
<dbReference type="GO" id="GO:0016788">
    <property type="term" value="F:hydrolase activity, acting on ester bonds"/>
    <property type="evidence" value="ECO:0007669"/>
    <property type="project" value="TreeGrafter"/>
</dbReference>
<evidence type="ECO:0000256" key="4">
    <source>
        <dbReference type="ARBA" id="ARBA00022801"/>
    </source>
</evidence>
<dbReference type="GeneID" id="106170181"/>
<dbReference type="GO" id="GO:0008270">
    <property type="term" value="F:zinc ion binding"/>
    <property type="evidence" value="ECO:0007669"/>
    <property type="project" value="TreeGrafter"/>
</dbReference>
<dbReference type="SMART" id="SM01168">
    <property type="entry name" value="DUF1907"/>
    <property type="match status" value="1"/>
</dbReference>
<protein>
    <submittedName>
        <fullName evidence="9">Ester hydrolase C11orf54 homolog isoform X1</fullName>
    </submittedName>
</protein>
<reference evidence="9" key="1">
    <citation type="submission" date="2025-08" db="UniProtKB">
        <authorList>
            <consortium name="RefSeq"/>
        </authorList>
    </citation>
    <scope>IDENTIFICATION</scope>
    <source>
        <tissue evidence="9">Gonads</tissue>
    </source>
</reference>
<dbReference type="OrthoDB" id="5119241at2759"/>
<comment type="subunit">
    <text evidence="2">Monomer.</text>
</comment>
<evidence type="ECO:0000256" key="1">
    <source>
        <dbReference type="ARBA" id="ARBA00004123"/>
    </source>
</evidence>
<accession>A0A1S3J6D6</accession>
<keyword evidence="8" id="KW-1185">Reference proteome</keyword>
<proteinExistence type="predicted"/>
<dbReference type="STRING" id="7574.A0A1S3J6D6"/>
<keyword evidence="4 9" id="KW-0378">Hydrolase</keyword>
<dbReference type="OMA" id="YHIMPDF"/>
<gene>
    <name evidence="9" type="primary">LOC106170181</name>
</gene>
<keyword evidence="6" id="KW-0539">Nucleus</keyword>
<evidence type="ECO:0000256" key="3">
    <source>
        <dbReference type="ARBA" id="ARBA00022723"/>
    </source>
</evidence>
<keyword evidence="5" id="KW-0862">Zinc</keyword>
<evidence type="ECO:0000256" key="2">
    <source>
        <dbReference type="ARBA" id="ARBA00011245"/>
    </source>
</evidence>
<sequence length="315" mass="35036">MDLEHKVQKTRLYTPSLEEVAQVLQEGLSKNYSTVQASVTECPDLTKKPFMLAGEGLCGNPRLADIGGVPNLIPLAKREKIYNFEKIAGQLDLSNAFMIGAGCGPAHVMKVNTEMMPNLSVDGGGDGKVNNQTYLGRLNPDEKSYDLFVSPTTDFNLMANVFCSEGKPGKVIEVKVQKRVGEENFMSCMRKVLAAHYGTKPVALGGVFLVEKGKVKIHIMRDFSKVPLNSDEEVNKWLTFHEASAPLVVIGELISHDPDLDLRVEHFHLFSDHGEGGHYHTDTTPDIIEYRAYLNVAEFMYRIDRPTETHNIGRD</sequence>
<dbReference type="KEGG" id="lak:106170181"/>
<dbReference type="Pfam" id="PF08925">
    <property type="entry name" value="DUF1907"/>
    <property type="match status" value="1"/>
</dbReference>
<feature type="domain" description="DUF1907" evidence="7">
    <location>
        <begin position="23"/>
        <end position="303"/>
    </location>
</feature>